<dbReference type="SMART" id="SM00369">
    <property type="entry name" value="LRR_TYP"/>
    <property type="match status" value="3"/>
</dbReference>
<evidence type="ECO:0000256" key="1">
    <source>
        <dbReference type="ARBA" id="ARBA00022614"/>
    </source>
</evidence>
<keyword evidence="1" id="KW-0433">Leucine-rich repeat</keyword>
<dbReference type="Pfam" id="PF00071">
    <property type="entry name" value="Ras"/>
    <property type="match status" value="1"/>
</dbReference>
<dbReference type="InterPro" id="IPR032675">
    <property type="entry name" value="LRR_dom_sf"/>
</dbReference>
<organism evidence="3 4">
    <name type="scientific">Pocillopora meandrina</name>
    <dbReference type="NCBI Taxonomy" id="46732"/>
    <lineage>
        <taxon>Eukaryota</taxon>
        <taxon>Metazoa</taxon>
        <taxon>Cnidaria</taxon>
        <taxon>Anthozoa</taxon>
        <taxon>Hexacorallia</taxon>
        <taxon>Scleractinia</taxon>
        <taxon>Astrocoeniina</taxon>
        <taxon>Pocilloporidae</taxon>
        <taxon>Pocillopora</taxon>
    </lineage>
</organism>
<dbReference type="SUPFAM" id="SSF52058">
    <property type="entry name" value="L domain-like"/>
    <property type="match status" value="1"/>
</dbReference>
<dbReference type="InterPro" id="IPR003591">
    <property type="entry name" value="Leu-rich_rpt_typical-subtyp"/>
</dbReference>
<dbReference type="SUPFAM" id="SSF53756">
    <property type="entry name" value="UDP-Glycosyltransferase/glycogen phosphorylase"/>
    <property type="match status" value="1"/>
</dbReference>
<dbReference type="GO" id="GO:0003924">
    <property type="term" value="F:GTPase activity"/>
    <property type="evidence" value="ECO:0007669"/>
    <property type="project" value="InterPro"/>
</dbReference>
<dbReference type="InterPro" id="IPR027417">
    <property type="entry name" value="P-loop_NTPase"/>
</dbReference>
<evidence type="ECO:0000313" key="3">
    <source>
        <dbReference type="EMBL" id="CAH3141454.1"/>
    </source>
</evidence>
<dbReference type="PANTHER" id="PTHR47508:SF1">
    <property type="entry name" value="NON-SPECIFIC SERINE_THREONINE PROTEIN KINASE"/>
    <property type="match status" value="1"/>
</dbReference>
<dbReference type="PROSITE" id="PS51419">
    <property type="entry name" value="RAB"/>
    <property type="match status" value="1"/>
</dbReference>
<comment type="caution">
    <text evidence="3">The sequence shown here is derived from an EMBL/GenBank/DDBJ whole genome shotgun (WGS) entry which is preliminary data.</text>
</comment>
<protein>
    <submittedName>
        <fullName evidence="3">Uncharacterized protein</fullName>
    </submittedName>
</protein>
<dbReference type="Pfam" id="PF20706">
    <property type="entry name" value="GT4-conflict"/>
    <property type="match status" value="1"/>
</dbReference>
<dbReference type="PANTHER" id="PTHR47508">
    <property type="entry name" value="SAM DOMAIN-CONTAINING PROTEIN-RELATED"/>
    <property type="match status" value="1"/>
</dbReference>
<dbReference type="Gene3D" id="3.40.50.300">
    <property type="entry name" value="P-loop containing nucleotide triphosphate hydrolases"/>
    <property type="match status" value="3"/>
</dbReference>
<gene>
    <name evidence="3" type="ORF">PMEA_00019726</name>
</gene>
<dbReference type="InterPro" id="IPR001806">
    <property type="entry name" value="Small_GTPase"/>
</dbReference>
<accession>A0AAU9XAF7</accession>
<keyword evidence="4" id="KW-1185">Reference proteome</keyword>
<reference evidence="3 4" key="1">
    <citation type="submission" date="2022-05" db="EMBL/GenBank/DDBJ databases">
        <authorList>
            <consortium name="Genoscope - CEA"/>
            <person name="William W."/>
        </authorList>
    </citation>
    <scope>NUCLEOTIDE SEQUENCE [LARGE SCALE GENOMIC DNA]</scope>
</reference>
<sequence>MMLVYAFTREARPGAFVALVGNKADLESRREVSFKEAQNYADGNNIVEIFMEVSARTGKNVKDLFSEIVKRLAPVSVIRETLAFRKQTLDLSKRNLDRGQGIYRIEEFLRTRENFSLTNILSLKLSHNRLEKLPDIFLQLINLTCLYVNKNRLSSLPESIGYLKRLQELDLRNNQLKVLDVVRKLPELKKLLVEGNPLTLEEIRSLMKHVDTTTRSISVDIAAPPGILAQGNSARLIYEKALRDGFMNVYRGRIVLVGQDRAGKTSLKKTLLGLPFDLKEQSTDGIEIEPSKFEIEVEQIKNWTPSGANKSSLSDCLEYTTGMAKLLATERYHMIVGDEKEDSEMKSVGAPPKKERRVKLGGKLNTKHILADQDSATKFPDRSGPLSEIHEGDNLCTKPKMAINAMVLPNAVKKHADELLKNMVLEGVDADCANIEKGSSITADVWDFAGQHVYYAAHPVFLSSRAVYIVVHNLSKPLSSRAQPSVRQGTQDVPLENPNNETNLENLLSWLVTVHNMRPTGEEMVETPKVLPYLRPPVFIVGTHADKPYEDTKDVTSKILREISSKEYGKHVIRPFFYIDNAQGHKSFAWKFRNFFKFQRNPRILEVLRQEPYMGDKIPVSAFKTTNFSVLNNVLPLLVDVIYPQKMLNRLLSHILKSHLEISKLCYMQFAMMYTFLWFNFEKVIEALVAENVYHSNTVHLQTYAKDVCFIEDDEQFHTMLNFYHDLGLIVKHRSTVILKAQWLISLFKKLITIPAFKKADPVHSKYWLELETSGVLKMELIDHVFSPLIQQGVIKEDILDMMEQFGLIAKYSPSPADVNYFVPCQLRSSPEELCKVEPSSTDPCPLYLHFQEGFVPHGFFTRLVSKSVAWYGANGSSQPPKLYQNGAWFILKERVIHDMIMICKKKFIKILLRQRIKKNVVAVSNSTLVEVARSVRLFMESTLEKMSQEFPYLSRMQHEFCVECPYCQQSGRKCVNHNQVSCGEEDCLHLLELRQGQDLICMESMSNEVLTVPGQEKWLLNQGLAPSEIRTSQVAKCDKTLKVTLLANEWNSSRGGLSTINRHLAILMAKRSEVEVTLLVPQFACSEEEKRDAESHKIVIEEAERRPGYDSLDWLSFPPKNLIIDVVLGHGAKLGKQAQIIREYHNCQWVQVVHTAPEELGMFKNYPRAIARGEEKTTAEVDLCKLANLVVPVGPKLTEAYSAYLQSCEKQQDIMSLTPGTFKEFSTLNHASVDSEKFRVLTFGRGDPEDFGLKGYDIAAKAVAELKDNSYHLIFVGAPDGKQEAVTETLLQNGISKRQLTVRTFLQSKQKLKDCFVKLISVSCHPGRRGSA</sequence>
<dbReference type="Gene3D" id="3.80.10.10">
    <property type="entry name" value="Ribonuclease Inhibitor"/>
    <property type="match status" value="1"/>
</dbReference>
<dbReference type="SMART" id="SM00364">
    <property type="entry name" value="LRR_BAC"/>
    <property type="match status" value="3"/>
</dbReference>
<dbReference type="Pfam" id="PF08477">
    <property type="entry name" value="Roc"/>
    <property type="match status" value="1"/>
</dbReference>
<dbReference type="SMART" id="SM00175">
    <property type="entry name" value="RAB"/>
    <property type="match status" value="1"/>
</dbReference>
<dbReference type="Pfam" id="PF13855">
    <property type="entry name" value="LRR_8"/>
    <property type="match status" value="1"/>
</dbReference>
<proteinExistence type="predicted"/>
<dbReference type="SUPFAM" id="SSF52540">
    <property type="entry name" value="P-loop containing nucleoside triphosphate hydrolases"/>
    <property type="match status" value="2"/>
</dbReference>
<dbReference type="InterPro" id="IPR001611">
    <property type="entry name" value="Leu-rich_rpt"/>
</dbReference>
<dbReference type="GO" id="GO:0005525">
    <property type="term" value="F:GTP binding"/>
    <property type="evidence" value="ECO:0007669"/>
    <property type="project" value="InterPro"/>
</dbReference>
<dbReference type="PRINTS" id="PR00449">
    <property type="entry name" value="RASTRNSFRMNG"/>
</dbReference>
<name>A0AAU9XAF7_9CNID</name>
<evidence type="ECO:0000313" key="4">
    <source>
        <dbReference type="Proteomes" id="UP001159428"/>
    </source>
</evidence>
<dbReference type="Proteomes" id="UP001159428">
    <property type="component" value="Unassembled WGS sequence"/>
</dbReference>
<keyword evidence="2" id="KW-0677">Repeat</keyword>
<evidence type="ECO:0000256" key="2">
    <source>
        <dbReference type="ARBA" id="ARBA00022737"/>
    </source>
</evidence>
<dbReference type="EMBL" id="CALNXJ010000035">
    <property type="protein sequence ID" value="CAH3141454.1"/>
    <property type="molecule type" value="Genomic_DNA"/>
</dbReference>
<dbReference type="GO" id="GO:0009966">
    <property type="term" value="P:regulation of signal transduction"/>
    <property type="evidence" value="ECO:0007669"/>
    <property type="project" value="UniProtKB-ARBA"/>
</dbReference>
<dbReference type="PROSITE" id="PS51450">
    <property type="entry name" value="LRR"/>
    <property type="match status" value="2"/>
</dbReference>
<dbReference type="Gene3D" id="3.30.70.1390">
    <property type="entry name" value="ROC domain from the Parkinson's disease-associated leucine-rich repeat kinase 2"/>
    <property type="match status" value="1"/>
</dbReference>